<dbReference type="Pfam" id="PF10996">
    <property type="entry name" value="Beta-Casp"/>
    <property type="match status" value="1"/>
</dbReference>
<dbReference type="GO" id="GO:0016787">
    <property type="term" value="F:hydrolase activity"/>
    <property type="evidence" value="ECO:0007669"/>
    <property type="project" value="UniProtKB-KW"/>
</dbReference>
<evidence type="ECO:0000256" key="1">
    <source>
        <dbReference type="ARBA" id="ARBA00022801"/>
    </source>
</evidence>
<protein>
    <submittedName>
        <fullName evidence="4">Metallo-beta-lactamase family protein, RNA-specific</fullName>
    </submittedName>
</protein>
<dbReference type="InterPro" id="IPR022712">
    <property type="entry name" value="Beta_Casp"/>
</dbReference>
<dbReference type="GO" id="GO:0004521">
    <property type="term" value="F:RNA endonuclease activity"/>
    <property type="evidence" value="ECO:0007669"/>
    <property type="project" value="TreeGrafter"/>
</dbReference>
<dbReference type="InterPro" id="IPR050698">
    <property type="entry name" value="MBL"/>
</dbReference>
<dbReference type="Pfam" id="PF07521">
    <property type="entry name" value="RMMBL"/>
    <property type="match status" value="1"/>
</dbReference>
<dbReference type="EMBL" id="UOEW01000164">
    <property type="protein sequence ID" value="VAW37313.1"/>
    <property type="molecule type" value="Genomic_DNA"/>
</dbReference>
<dbReference type="SMART" id="SM01027">
    <property type="entry name" value="Beta-Casp"/>
    <property type="match status" value="1"/>
</dbReference>
<dbReference type="CDD" id="cd16295">
    <property type="entry name" value="TTHA0252-CPSF-like_MBL-fold"/>
    <property type="match status" value="1"/>
</dbReference>
<dbReference type="PANTHER" id="PTHR11203:SF37">
    <property type="entry name" value="INTEGRATOR COMPLEX SUBUNIT 11"/>
    <property type="match status" value="1"/>
</dbReference>
<gene>
    <name evidence="4" type="ORF">MNBD_GAMMA01-1556</name>
</gene>
<name>A0A3B0VAM5_9ZZZZ</name>
<feature type="domain" description="Metallo-beta-lactamase" evidence="2">
    <location>
        <begin position="13"/>
        <end position="230"/>
    </location>
</feature>
<dbReference type="SMART" id="SM00849">
    <property type="entry name" value="Lactamase_B"/>
    <property type="match status" value="1"/>
</dbReference>
<dbReference type="Gene3D" id="3.60.15.10">
    <property type="entry name" value="Ribonuclease Z/Hydroxyacylglutathione hydrolase-like"/>
    <property type="match status" value="1"/>
</dbReference>
<dbReference type="InterPro" id="IPR001279">
    <property type="entry name" value="Metallo-B-lactamas"/>
</dbReference>
<keyword evidence="1" id="KW-0378">Hydrolase</keyword>
<sequence>MKITFLGATGTVTGSKYLINTSQANLLMDCGLFQGYKSIRSRNWDPLPFNIELIDAVLLTHAHLDHSGMIPLLYKYGYRGPVYCSQATFKLCELLLKDSGHLQEEEAKFRNKHRLSRHQPAKPLYDFKTAKASLSLFVPVDYEKAVTVKDAKIEFSPVGHILGATSIRVESNGKSIIATGDVGRPNDLIMHPPQALKDCDYLLIESTYGNRLHEKHDPVTDLENIVNASIAKGGSILIPSFSVGRAQAIMFVLAELIKDKRIPKLPIFLDSPMAINASDIYSEFEDEHRLNIAQCHEMYDKVTCTKSIEESKHLASLTDPHIIISANGMATGGRVLHHLIRFLPDNRNTIVFTGYQAGGTRGQKLRDGAKHLQIFGREVEVTANIEKIPSFSAHADYREMIDWLKQSKNLNPKQVFVVHGEADAADEFRLRLKKEFGWHITVPYYLSEF</sequence>
<dbReference type="InterPro" id="IPR036866">
    <property type="entry name" value="RibonucZ/Hydroxyglut_hydro"/>
</dbReference>
<dbReference type="InterPro" id="IPR011108">
    <property type="entry name" value="RMMBL"/>
</dbReference>
<feature type="domain" description="Beta-Casp" evidence="3">
    <location>
        <begin position="246"/>
        <end position="365"/>
    </location>
</feature>
<dbReference type="AlphaFoldDB" id="A0A3B0VAM5"/>
<dbReference type="PANTHER" id="PTHR11203">
    <property type="entry name" value="CLEAVAGE AND POLYADENYLATION SPECIFICITY FACTOR FAMILY MEMBER"/>
    <property type="match status" value="1"/>
</dbReference>
<evidence type="ECO:0000313" key="4">
    <source>
        <dbReference type="EMBL" id="VAW37313.1"/>
    </source>
</evidence>
<organism evidence="4">
    <name type="scientific">hydrothermal vent metagenome</name>
    <dbReference type="NCBI Taxonomy" id="652676"/>
    <lineage>
        <taxon>unclassified sequences</taxon>
        <taxon>metagenomes</taxon>
        <taxon>ecological metagenomes</taxon>
    </lineage>
</organism>
<evidence type="ECO:0000259" key="2">
    <source>
        <dbReference type="SMART" id="SM00849"/>
    </source>
</evidence>
<reference evidence="4" key="1">
    <citation type="submission" date="2018-06" db="EMBL/GenBank/DDBJ databases">
        <authorList>
            <person name="Zhirakovskaya E."/>
        </authorList>
    </citation>
    <scope>NUCLEOTIDE SEQUENCE</scope>
</reference>
<dbReference type="Pfam" id="PF00753">
    <property type="entry name" value="Lactamase_B"/>
    <property type="match status" value="1"/>
</dbReference>
<evidence type="ECO:0000259" key="3">
    <source>
        <dbReference type="SMART" id="SM01027"/>
    </source>
</evidence>
<proteinExistence type="predicted"/>
<dbReference type="Gene3D" id="3.40.50.10890">
    <property type="match status" value="1"/>
</dbReference>
<accession>A0A3B0VAM5</accession>
<dbReference type="SUPFAM" id="SSF56281">
    <property type="entry name" value="Metallo-hydrolase/oxidoreductase"/>
    <property type="match status" value="1"/>
</dbReference>